<evidence type="ECO:0000313" key="2">
    <source>
        <dbReference type="Proteomes" id="UP001207654"/>
    </source>
</evidence>
<dbReference type="RefSeq" id="WP_267538979.1">
    <property type="nucleotide sequence ID" value="NZ_JAPNKA010000001.1"/>
</dbReference>
<name>A0ABT4AF58_9BACT</name>
<keyword evidence="2" id="KW-1185">Reference proteome</keyword>
<reference evidence="1 2" key="1">
    <citation type="submission" date="2022-11" db="EMBL/GenBank/DDBJ databases">
        <title>Minimal conservation of predation-associated metabolite biosynthetic gene clusters underscores biosynthetic potential of Myxococcota including descriptions for ten novel species: Archangium lansinium sp. nov., Myxococcus landrumus sp. nov., Nannocystis bai.</title>
        <authorList>
            <person name="Ahearne A."/>
            <person name="Stevens C."/>
            <person name="Phillips K."/>
        </authorList>
    </citation>
    <scope>NUCLEOTIDE SEQUENCE [LARGE SCALE GENOMIC DNA]</scope>
    <source>
        <strain evidence="1 2">MIWBW</strain>
    </source>
</reference>
<organism evidence="1 2">
    <name type="scientific">Archangium lansingense</name>
    <dbReference type="NCBI Taxonomy" id="2995310"/>
    <lineage>
        <taxon>Bacteria</taxon>
        <taxon>Pseudomonadati</taxon>
        <taxon>Myxococcota</taxon>
        <taxon>Myxococcia</taxon>
        <taxon>Myxococcales</taxon>
        <taxon>Cystobacterineae</taxon>
        <taxon>Archangiaceae</taxon>
        <taxon>Archangium</taxon>
    </lineage>
</organism>
<dbReference type="Proteomes" id="UP001207654">
    <property type="component" value="Unassembled WGS sequence"/>
</dbReference>
<sequence>MTAPREMTLREVVAMAQGMVLMDDQVKLGFIASSQESATCTGFAVAKMLTPHGATWHPAYQQVRWPSGAAMTFLSARVPNRLRGFRWAAAFLSAPASASTEVFDQAAMNVRPPGAGVILCAEVANRSALDEQLHAAA</sequence>
<comment type="caution">
    <text evidence="1">The sequence shown here is derived from an EMBL/GenBank/DDBJ whole genome shotgun (WGS) entry which is preliminary data.</text>
</comment>
<gene>
    <name evidence="1" type="ORF">OV287_38235</name>
</gene>
<evidence type="ECO:0000313" key="1">
    <source>
        <dbReference type="EMBL" id="MCY1080308.1"/>
    </source>
</evidence>
<dbReference type="EMBL" id="JAPNKA010000001">
    <property type="protein sequence ID" value="MCY1080308.1"/>
    <property type="molecule type" value="Genomic_DNA"/>
</dbReference>
<protein>
    <submittedName>
        <fullName evidence="1">Uncharacterized protein</fullName>
    </submittedName>
</protein>
<accession>A0ABT4AF58</accession>
<proteinExistence type="predicted"/>